<gene>
    <name evidence="1" type="ORF">RFM23_23785</name>
</gene>
<reference evidence="1 2" key="1">
    <citation type="submission" date="2023-08" db="EMBL/GenBank/DDBJ databases">
        <title>Implementing the SeqCode for naming new Mesorhizobium species isolated from Vachellia karroo root nodules.</title>
        <authorList>
            <person name="Van Lill M."/>
        </authorList>
    </citation>
    <scope>NUCLEOTIDE SEQUENCE [LARGE SCALE GENOMIC DNA]</scope>
    <source>
        <strain evidence="1 2">VK4B</strain>
    </source>
</reference>
<name>A0ABU5ATY5_9HYPH</name>
<keyword evidence="2" id="KW-1185">Reference proteome</keyword>
<sequence length="80" mass="9014">MREKAERALWSSMLAQEETQRILSMGVAGLICGEANEMLAYFERQAPCETPAPSAKRPGLWPRIRHVLPHSVFPGSFFRA</sequence>
<protein>
    <submittedName>
        <fullName evidence="1">Uncharacterized protein</fullName>
    </submittedName>
</protein>
<accession>A0ABU5ATY5</accession>
<comment type="caution">
    <text evidence="1">The sequence shown here is derived from an EMBL/GenBank/DDBJ whole genome shotgun (WGS) entry which is preliminary data.</text>
</comment>
<organism evidence="1 2">
    <name type="scientific">Mesorhizobium abyssinicae</name>
    <dbReference type="NCBI Taxonomy" id="1209958"/>
    <lineage>
        <taxon>Bacteria</taxon>
        <taxon>Pseudomonadati</taxon>
        <taxon>Pseudomonadota</taxon>
        <taxon>Alphaproteobacteria</taxon>
        <taxon>Hyphomicrobiales</taxon>
        <taxon>Phyllobacteriaceae</taxon>
        <taxon>Mesorhizobium</taxon>
    </lineage>
</organism>
<evidence type="ECO:0000313" key="1">
    <source>
        <dbReference type="EMBL" id="MDX8540649.1"/>
    </source>
</evidence>
<dbReference type="Proteomes" id="UP001276564">
    <property type="component" value="Unassembled WGS sequence"/>
</dbReference>
<evidence type="ECO:0000313" key="2">
    <source>
        <dbReference type="Proteomes" id="UP001276564"/>
    </source>
</evidence>
<dbReference type="EMBL" id="JAVIIP010000014">
    <property type="protein sequence ID" value="MDX8540649.1"/>
    <property type="molecule type" value="Genomic_DNA"/>
</dbReference>
<proteinExistence type="predicted"/>
<dbReference type="RefSeq" id="WP_127285802.1">
    <property type="nucleotide sequence ID" value="NZ_JARAKC010000009.1"/>
</dbReference>